<sequence length="406" mass="41968">MSDLPEKLVDRVELEGWDAPRVEQGLARLHRAGRRRRIARAGAGLTAGGLAIACVAVLALPATRSAQGAAQDEGVTAETPVPATPGELRFADGSRAIPVGRDASLEHVLATDSEVRVRLTRGAGAFEVTPGVERRFVVEVGSLQVIVLGTAFAVERHGDEAHINVTRGLVRVRWPSGEAMLPAGAEGTFPCAPLASDVSTAAAPDVSDESAGAASADPAPTETPPADGAPVPSTTHVGAAPAPAGTVSAGSPVTPDAWRAHARAGDHATAYEALRVSGGGHVRDDVEDLMLAADVARLSGHGAEAIGYLTRVWRDHPAHPQAPLASFTAGRMWLSQGQPAEAARAFARARAQAPGGSLAQDALAREVEAWHRAGDAARAHALALEYQARFPAGRRLSAVRRFGGLP</sequence>
<dbReference type="SUPFAM" id="SSF48452">
    <property type="entry name" value="TPR-like"/>
    <property type="match status" value="1"/>
</dbReference>
<keyword evidence="2" id="KW-0812">Transmembrane</keyword>
<keyword evidence="2" id="KW-1133">Transmembrane helix</keyword>
<dbReference type="AlphaFoldDB" id="L7VZ89"/>
<dbReference type="Gene3D" id="1.25.40.10">
    <property type="entry name" value="Tetratricopeptide repeat domain"/>
    <property type="match status" value="1"/>
</dbReference>
<proteinExistence type="predicted"/>
<dbReference type="Gene3D" id="2.60.120.1440">
    <property type="match status" value="1"/>
</dbReference>
<name>L7VZ89_9BACT</name>
<dbReference type="EMBL" id="JX649873">
    <property type="protein sequence ID" value="AGC71450.1"/>
    <property type="molecule type" value="Genomic_DNA"/>
</dbReference>
<evidence type="ECO:0000259" key="3">
    <source>
        <dbReference type="Pfam" id="PF04773"/>
    </source>
</evidence>
<feature type="region of interest" description="Disordered" evidence="1">
    <location>
        <begin position="200"/>
        <end position="255"/>
    </location>
</feature>
<keyword evidence="2" id="KW-0472">Membrane</keyword>
<dbReference type="InterPro" id="IPR012373">
    <property type="entry name" value="Ferrdict_sens_TM"/>
</dbReference>
<evidence type="ECO:0000313" key="4">
    <source>
        <dbReference type="EMBL" id="AGC71450.1"/>
    </source>
</evidence>
<feature type="domain" description="FecR protein" evidence="3">
    <location>
        <begin position="87"/>
        <end position="171"/>
    </location>
</feature>
<dbReference type="PANTHER" id="PTHR30273">
    <property type="entry name" value="PERIPLASMIC SIGNAL SENSOR AND SIGMA FACTOR ACTIVATOR FECR-RELATED"/>
    <property type="match status" value="1"/>
</dbReference>
<dbReference type="InterPro" id="IPR011990">
    <property type="entry name" value="TPR-like_helical_dom_sf"/>
</dbReference>
<dbReference type="PANTHER" id="PTHR30273:SF2">
    <property type="entry name" value="PROTEIN FECR"/>
    <property type="match status" value="1"/>
</dbReference>
<protein>
    <submittedName>
        <fullName evidence="4">ZK84.1</fullName>
    </submittedName>
</protein>
<organism evidence="4">
    <name type="scientific">uncultured bacterium A1Q1_fos_91</name>
    <dbReference type="NCBI Taxonomy" id="1256591"/>
    <lineage>
        <taxon>Bacteria</taxon>
        <taxon>environmental samples</taxon>
    </lineage>
</organism>
<evidence type="ECO:0000256" key="2">
    <source>
        <dbReference type="SAM" id="Phobius"/>
    </source>
</evidence>
<dbReference type="GO" id="GO:0016989">
    <property type="term" value="F:sigma factor antagonist activity"/>
    <property type="evidence" value="ECO:0007669"/>
    <property type="project" value="TreeGrafter"/>
</dbReference>
<feature type="compositionally biased region" description="Low complexity" evidence="1">
    <location>
        <begin position="213"/>
        <end position="230"/>
    </location>
</feature>
<dbReference type="InterPro" id="IPR006860">
    <property type="entry name" value="FecR"/>
</dbReference>
<evidence type="ECO:0000256" key="1">
    <source>
        <dbReference type="SAM" id="MobiDB-lite"/>
    </source>
</evidence>
<accession>L7VZ89</accession>
<reference evidence="4" key="1">
    <citation type="submission" date="2012-09" db="EMBL/GenBank/DDBJ databases">
        <title>Metagenomic Characterization of a Microbial Community in Wastewater Detects High Levels of Antibiotic Resistance.</title>
        <authorList>
            <person name="Abrams M."/>
            <person name="Caldwell A."/>
            <person name="Vandaei E."/>
            <person name="Lee W."/>
            <person name="Perrott J."/>
            <person name="Khan S.Y."/>
            <person name="Ta J."/>
            <person name="Romero D."/>
            <person name="Nguyen V."/>
            <person name="Pourmand N."/>
            <person name="Ouverney C.C."/>
        </authorList>
    </citation>
    <scope>NUCLEOTIDE SEQUENCE</scope>
</reference>
<feature type="transmembrane region" description="Helical" evidence="2">
    <location>
        <begin position="38"/>
        <end position="60"/>
    </location>
</feature>
<dbReference type="Pfam" id="PF04773">
    <property type="entry name" value="FecR"/>
    <property type="match status" value="1"/>
</dbReference>